<name>A0ABU9AL32_PSEA5</name>
<proteinExistence type="predicted"/>
<evidence type="ECO:0000313" key="2">
    <source>
        <dbReference type="EMBL" id="MEK6466888.1"/>
    </source>
</evidence>
<dbReference type="EMBL" id="JBBPIX010000018">
    <property type="protein sequence ID" value="MEK6466888.1"/>
    <property type="molecule type" value="Genomic_DNA"/>
</dbReference>
<evidence type="ECO:0000256" key="1">
    <source>
        <dbReference type="SAM" id="MobiDB-lite"/>
    </source>
</evidence>
<evidence type="ECO:0000313" key="3">
    <source>
        <dbReference type="Proteomes" id="UP001367513"/>
    </source>
</evidence>
<protein>
    <submittedName>
        <fullName evidence="2">Uncharacterized protein</fullName>
    </submittedName>
</protein>
<comment type="caution">
    <text evidence="2">The sequence shown here is derived from an EMBL/GenBank/DDBJ whole genome shotgun (WGS) entry which is preliminary data.</text>
</comment>
<dbReference type="Proteomes" id="UP001367513">
    <property type="component" value="Unassembled WGS sequence"/>
</dbReference>
<feature type="compositionally biased region" description="Polar residues" evidence="1">
    <location>
        <begin position="92"/>
        <end position="101"/>
    </location>
</feature>
<dbReference type="RefSeq" id="WP_346104988.1">
    <property type="nucleotide sequence ID" value="NZ_BAAAOD010000041.1"/>
</dbReference>
<sequence>MIRSLRRDGDPLFGVPRPAAAAPGAVVDPRTLVLGEVPGPAEPAGRLGPDAVADGTLRSRLADDPPGLVVYAPAGGGDPGRRTARRSGRGPTVTQTVASSA</sequence>
<gene>
    <name evidence="2" type="ORF">WG925_24370</name>
</gene>
<feature type="region of interest" description="Disordered" evidence="1">
    <location>
        <begin position="59"/>
        <end position="101"/>
    </location>
</feature>
<organism evidence="2 3">
    <name type="scientific">Pseudonocardia alni subsp. carboxydivorans</name>
    <dbReference type="NCBI Taxonomy" id="415010"/>
    <lineage>
        <taxon>Bacteria</taxon>
        <taxon>Bacillati</taxon>
        <taxon>Actinomycetota</taxon>
        <taxon>Actinomycetes</taxon>
        <taxon>Pseudonocardiales</taxon>
        <taxon>Pseudonocardiaceae</taxon>
        <taxon>Pseudonocardia</taxon>
    </lineage>
</organism>
<reference evidence="2 3" key="1">
    <citation type="submission" date="2024-03" db="EMBL/GenBank/DDBJ databases">
        <title>Draft genome sequence of Pseudonocardia carboxydivorans JCM 14827.</title>
        <authorList>
            <person name="Duangmal K."/>
        </authorList>
    </citation>
    <scope>NUCLEOTIDE SEQUENCE [LARGE SCALE GENOMIC DNA]</scope>
    <source>
        <strain evidence="2 3">JCM 14827</strain>
    </source>
</reference>
<keyword evidence="3" id="KW-1185">Reference proteome</keyword>
<accession>A0ABU9AL32</accession>